<accession>A0AAV8PLG3</accession>
<dbReference type="AlphaFoldDB" id="A0AAV8PLG3"/>
<evidence type="ECO:0000313" key="2">
    <source>
        <dbReference type="EMBL" id="KAJ8458837.1"/>
    </source>
</evidence>
<feature type="compositionally biased region" description="Low complexity" evidence="1">
    <location>
        <begin position="38"/>
        <end position="48"/>
    </location>
</feature>
<gene>
    <name evidence="2" type="ORF">OPV22_031763</name>
</gene>
<evidence type="ECO:0000256" key="1">
    <source>
        <dbReference type="SAM" id="MobiDB-lite"/>
    </source>
</evidence>
<dbReference type="Proteomes" id="UP001222027">
    <property type="component" value="Unassembled WGS sequence"/>
</dbReference>
<dbReference type="EMBL" id="JAQQAF010000009">
    <property type="protein sequence ID" value="KAJ8458837.1"/>
    <property type="molecule type" value="Genomic_DNA"/>
</dbReference>
<protein>
    <submittedName>
        <fullName evidence="2">Uncharacterized protein</fullName>
    </submittedName>
</protein>
<organism evidence="2 3">
    <name type="scientific">Ensete ventricosum</name>
    <name type="common">Abyssinian banana</name>
    <name type="synonym">Musa ensete</name>
    <dbReference type="NCBI Taxonomy" id="4639"/>
    <lineage>
        <taxon>Eukaryota</taxon>
        <taxon>Viridiplantae</taxon>
        <taxon>Streptophyta</taxon>
        <taxon>Embryophyta</taxon>
        <taxon>Tracheophyta</taxon>
        <taxon>Spermatophyta</taxon>
        <taxon>Magnoliopsida</taxon>
        <taxon>Liliopsida</taxon>
        <taxon>Zingiberales</taxon>
        <taxon>Musaceae</taxon>
        <taxon>Ensete</taxon>
    </lineage>
</organism>
<proteinExistence type="predicted"/>
<comment type="caution">
    <text evidence="2">The sequence shown here is derived from an EMBL/GenBank/DDBJ whole genome shotgun (WGS) entry which is preliminary data.</text>
</comment>
<sequence length="83" mass="9085">MVFFVPKLARGANKYSSSPVGSQAAPFRLPLSLSLSPRLRGRRSTSTPEIAGGRRSPKDRLKGRSDLLFVALVAGNPRKKSRY</sequence>
<name>A0AAV8PLG3_ENSVE</name>
<evidence type="ECO:0000313" key="3">
    <source>
        <dbReference type="Proteomes" id="UP001222027"/>
    </source>
</evidence>
<feature type="region of interest" description="Disordered" evidence="1">
    <location>
        <begin position="38"/>
        <end position="62"/>
    </location>
</feature>
<reference evidence="2 3" key="1">
    <citation type="submission" date="2022-12" db="EMBL/GenBank/DDBJ databases">
        <title>Chromosome-scale assembly of the Ensete ventricosum genome.</title>
        <authorList>
            <person name="Dussert Y."/>
            <person name="Stocks J."/>
            <person name="Wendawek A."/>
            <person name="Woldeyes F."/>
            <person name="Nichols R.A."/>
            <person name="Borrell J.S."/>
        </authorList>
    </citation>
    <scope>NUCLEOTIDE SEQUENCE [LARGE SCALE GENOMIC DNA]</scope>
    <source>
        <strain evidence="3">cv. Maze</strain>
        <tissue evidence="2">Seeds</tissue>
    </source>
</reference>
<keyword evidence="3" id="KW-1185">Reference proteome</keyword>